<keyword evidence="8" id="KW-0520">NAD</keyword>
<accession>A0ABX6EVB7</accession>
<comment type="cofactor">
    <cofactor evidence="1">
        <name>Mg(2+)</name>
        <dbReference type="ChEBI" id="CHEBI:18420"/>
    </cofactor>
</comment>
<evidence type="ECO:0000256" key="4">
    <source>
        <dbReference type="ARBA" id="ARBA00012381"/>
    </source>
</evidence>
<name>A0ABX6EVB7_KLUMA</name>
<evidence type="ECO:0000256" key="9">
    <source>
        <dbReference type="ARBA" id="ARBA00023679"/>
    </source>
</evidence>
<evidence type="ECO:0000256" key="2">
    <source>
        <dbReference type="ARBA" id="ARBA00001947"/>
    </source>
</evidence>
<dbReference type="InterPro" id="IPR049734">
    <property type="entry name" value="NudC-like_C"/>
</dbReference>
<keyword evidence="6" id="KW-0378">Hydrolase</keyword>
<evidence type="ECO:0000256" key="3">
    <source>
        <dbReference type="ARBA" id="ARBA00009595"/>
    </source>
</evidence>
<dbReference type="SUPFAM" id="SSF55811">
    <property type="entry name" value="Nudix"/>
    <property type="match status" value="1"/>
</dbReference>
<evidence type="ECO:0000313" key="12">
    <source>
        <dbReference type="Proteomes" id="UP000422736"/>
    </source>
</evidence>
<evidence type="ECO:0000256" key="8">
    <source>
        <dbReference type="ARBA" id="ARBA00023027"/>
    </source>
</evidence>
<organism evidence="11 12">
    <name type="scientific">Kluyveromyces marxianus</name>
    <name type="common">Yeast</name>
    <name type="synonym">Candida kefyr</name>
    <dbReference type="NCBI Taxonomy" id="4911"/>
    <lineage>
        <taxon>Eukaryota</taxon>
        <taxon>Fungi</taxon>
        <taxon>Dikarya</taxon>
        <taxon>Ascomycota</taxon>
        <taxon>Saccharomycotina</taxon>
        <taxon>Saccharomycetes</taxon>
        <taxon>Saccharomycetales</taxon>
        <taxon>Saccharomycetaceae</taxon>
        <taxon>Kluyveromyces</taxon>
    </lineage>
</organism>
<dbReference type="CDD" id="cd03429">
    <property type="entry name" value="NUDIX_NADH_pyrophosphatase_Nudt13"/>
    <property type="match status" value="1"/>
</dbReference>
<dbReference type="EMBL" id="CP015057">
    <property type="protein sequence ID" value="QGN16290.1"/>
    <property type="molecule type" value="Genomic_DNA"/>
</dbReference>
<dbReference type="PROSITE" id="PS51462">
    <property type="entry name" value="NUDIX"/>
    <property type="match status" value="1"/>
</dbReference>
<dbReference type="InterPro" id="IPR050241">
    <property type="entry name" value="NAD-cap_RNA_hydrolase_NudC"/>
</dbReference>
<feature type="domain" description="Nudix hydrolase" evidence="10">
    <location>
        <begin position="232"/>
        <end position="363"/>
    </location>
</feature>
<dbReference type="InterPro" id="IPR020084">
    <property type="entry name" value="NUDIX_hydrolase_CS"/>
</dbReference>
<dbReference type="PANTHER" id="PTHR42904">
    <property type="entry name" value="NUDIX HYDROLASE, NUDC SUBFAMILY"/>
    <property type="match status" value="1"/>
</dbReference>
<evidence type="ECO:0000256" key="6">
    <source>
        <dbReference type="ARBA" id="ARBA00022801"/>
    </source>
</evidence>
<proteinExistence type="inferred from homology"/>
<dbReference type="PANTHER" id="PTHR42904:SF6">
    <property type="entry name" value="NAD-CAPPED RNA HYDROLASE NUDT12"/>
    <property type="match status" value="1"/>
</dbReference>
<protein>
    <recommendedName>
        <fullName evidence="4">NAD(+) diphosphatase</fullName>
        <ecNumber evidence="4">3.6.1.22</ecNumber>
    </recommendedName>
</protein>
<keyword evidence="7" id="KW-0460">Magnesium</keyword>
<dbReference type="EC" id="3.6.1.22" evidence="4"/>
<dbReference type="InterPro" id="IPR015797">
    <property type="entry name" value="NUDIX_hydrolase-like_dom_sf"/>
</dbReference>
<gene>
    <name evidence="11" type="primary">NPY1</name>
    <name evidence="11" type="ORF">FIM1_2995</name>
</gene>
<dbReference type="InterPro" id="IPR000086">
    <property type="entry name" value="NUDIX_hydrolase_dom"/>
</dbReference>
<dbReference type="PROSITE" id="PS00893">
    <property type="entry name" value="NUDIX_BOX"/>
    <property type="match status" value="1"/>
</dbReference>
<evidence type="ECO:0000259" key="10">
    <source>
        <dbReference type="PROSITE" id="PS51462"/>
    </source>
</evidence>
<keyword evidence="5" id="KW-0479">Metal-binding</keyword>
<comment type="cofactor">
    <cofactor evidence="2">
        <name>Zn(2+)</name>
        <dbReference type="ChEBI" id="CHEBI:29105"/>
    </cofactor>
</comment>
<evidence type="ECO:0000256" key="5">
    <source>
        <dbReference type="ARBA" id="ARBA00022723"/>
    </source>
</evidence>
<evidence type="ECO:0000313" key="11">
    <source>
        <dbReference type="EMBL" id="QGN16290.1"/>
    </source>
</evidence>
<dbReference type="Pfam" id="PF00293">
    <property type="entry name" value="NUDIX"/>
    <property type="match status" value="1"/>
</dbReference>
<comment type="catalytic activity">
    <reaction evidence="9">
        <text>a 5'-end NAD(+)-phospho-ribonucleoside in mRNA + H2O = a 5'-end phospho-adenosine-phospho-ribonucleoside in mRNA + beta-nicotinamide D-ribonucleotide + 2 H(+)</text>
        <dbReference type="Rhea" id="RHEA:60876"/>
        <dbReference type="Rhea" id="RHEA-COMP:15698"/>
        <dbReference type="Rhea" id="RHEA-COMP:15719"/>
        <dbReference type="ChEBI" id="CHEBI:14649"/>
        <dbReference type="ChEBI" id="CHEBI:15377"/>
        <dbReference type="ChEBI" id="CHEBI:15378"/>
        <dbReference type="ChEBI" id="CHEBI:144029"/>
        <dbReference type="ChEBI" id="CHEBI:144051"/>
    </reaction>
    <physiologicalReaction direction="left-to-right" evidence="9">
        <dbReference type="Rhea" id="RHEA:60877"/>
    </physiologicalReaction>
</comment>
<dbReference type="Gene3D" id="3.90.79.10">
    <property type="entry name" value="Nucleoside Triphosphate Pyrophosphohydrolase"/>
    <property type="match status" value="1"/>
</dbReference>
<evidence type="ECO:0000256" key="1">
    <source>
        <dbReference type="ARBA" id="ARBA00001946"/>
    </source>
</evidence>
<sequence>MGRMVLVSNTTKWTHKGSCLWSTVRHPPRSNMIPLQYSSRLLKRYSFLKRDPTFIYEAVNSERAQFLPYHDFYPFCSSRDRSKLWKLHRSIPSNGAMLKPFIQSHKPGELVFMGLIPPTKGESSSQGPSFTYKKYKGDPLFAIDITRHEYMLPQADGKDSVIKCQDFRHFNDLTVDESSLLSLGKMMLHWLYTHKYCSMCGYKNDVIACGSQLKCTNHECESNGRITNVSFPRTDPVVIVGITNQTRDAVLLCKHKAPSACDPKRNMYACVSGFMDPSETIESAVLREVFEETGLDVLNVEYVTTQPWPFTNNIMIGCLATVDDKQPVDLGHDEELVDASWFPTSQVKQMLNSDMDSYGLLRDPVSGIGLPNDKTIANRLIKAVCQVR</sequence>
<reference evidence="11 12" key="1">
    <citation type="submission" date="2016-03" db="EMBL/GenBank/DDBJ databases">
        <title>How can Kluyveromyces marxianus grow so fast - potential evolutionary course in Saccharomyces Complex revealed by comparative genomics.</title>
        <authorList>
            <person name="Mo W."/>
            <person name="Lu W."/>
            <person name="Yang X."/>
            <person name="Qi J."/>
            <person name="Lv H."/>
        </authorList>
    </citation>
    <scope>NUCLEOTIDE SEQUENCE [LARGE SCALE GENOMIC DNA]</scope>
    <source>
        <strain evidence="11 12">FIM1</strain>
    </source>
</reference>
<dbReference type="Proteomes" id="UP000422736">
    <property type="component" value="Chromosome 4"/>
</dbReference>
<dbReference type="Gene3D" id="3.90.79.20">
    <property type="match status" value="1"/>
</dbReference>
<comment type="similarity">
    <text evidence="3">Belongs to the Nudix hydrolase family. NudC subfamily.</text>
</comment>
<evidence type="ECO:0000256" key="7">
    <source>
        <dbReference type="ARBA" id="ARBA00022842"/>
    </source>
</evidence>
<keyword evidence="12" id="KW-1185">Reference proteome</keyword>